<proteinExistence type="predicted"/>
<organism evidence="2 3">
    <name type="scientific">Hymenobacter cyanobacteriorum</name>
    <dbReference type="NCBI Taxonomy" id="2926463"/>
    <lineage>
        <taxon>Bacteria</taxon>
        <taxon>Pseudomonadati</taxon>
        <taxon>Bacteroidota</taxon>
        <taxon>Cytophagia</taxon>
        <taxon>Cytophagales</taxon>
        <taxon>Hymenobacteraceae</taxon>
        <taxon>Hymenobacter</taxon>
    </lineage>
</organism>
<dbReference type="Proteomes" id="UP001139193">
    <property type="component" value="Unassembled WGS sequence"/>
</dbReference>
<sequence>MATLLWAVGAHAQAQRPLPTLDSALTRQVYALGPDFDQARWAGLSPTLRFRAQPVWAGVGSGYVSLRDRLLRCPTNLDSGSKHPLAGNYWLHYGGPSRWQATAALRQLNNQMDNLDLDRRAVEYERLSMVLREKASRMRKLEEALPALVFALDEAGKVVGVTVDPTRTKSGLTSRSRGLMLKALRDERFRLPARQYTVATKATHYRPVVRHALEEPRAFNEKLHRLSLGYRAKRLGQGLVWASTPLRLPVRALLYRKTARYGRCHTFMGYVWVPRFWPQRY</sequence>
<name>A0A9X1VED5_9BACT</name>
<feature type="coiled-coil region" evidence="1">
    <location>
        <begin position="105"/>
        <end position="144"/>
    </location>
</feature>
<comment type="caution">
    <text evidence="2">The sequence shown here is derived from an EMBL/GenBank/DDBJ whole genome shotgun (WGS) entry which is preliminary data.</text>
</comment>
<accession>A0A9X1VED5</accession>
<evidence type="ECO:0000313" key="3">
    <source>
        <dbReference type="Proteomes" id="UP001139193"/>
    </source>
</evidence>
<protein>
    <submittedName>
        <fullName evidence="2">Uncharacterized protein</fullName>
    </submittedName>
</protein>
<evidence type="ECO:0000313" key="2">
    <source>
        <dbReference type="EMBL" id="MCI1187063.1"/>
    </source>
</evidence>
<dbReference type="AlphaFoldDB" id="A0A9X1VED5"/>
<keyword evidence="3" id="KW-1185">Reference proteome</keyword>
<reference evidence="2" key="1">
    <citation type="submission" date="2022-03" db="EMBL/GenBank/DDBJ databases">
        <title>Bacterial whole genome sequence for Hymenobacter sp. DH14.</title>
        <authorList>
            <person name="Le V."/>
        </authorList>
    </citation>
    <scope>NUCLEOTIDE SEQUENCE</scope>
    <source>
        <strain evidence="2">DH14</strain>
    </source>
</reference>
<gene>
    <name evidence="2" type="ORF">MON38_06500</name>
</gene>
<dbReference type="RefSeq" id="WP_241935345.1">
    <property type="nucleotide sequence ID" value="NZ_JALBGC010000002.1"/>
</dbReference>
<evidence type="ECO:0000256" key="1">
    <source>
        <dbReference type="SAM" id="Coils"/>
    </source>
</evidence>
<keyword evidence="1" id="KW-0175">Coiled coil</keyword>
<dbReference type="EMBL" id="JALBGC010000002">
    <property type="protein sequence ID" value="MCI1187063.1"/>
    <property type="molecule type" value="Genomic_DNA"/>
</dbReference>